<name>A0A3P3XJG6_9SPIR</name>
<evidence type="ECO:0000256" key="2">
    <source>
        <dbReference type="SAM" id="Phobius"/>
    </source>
</evidence>
<dbReference type="EMBL" id="FWDM01000022">
    <property type="protein sequence ID" value="SLM13718.1"/>
    <property type="molecule type" value="Genomic_DNA"/>
</dbReference>
<evidence type="ECO:0000313" key="3">
    <source>
        <dbReference type="EMBL" id="SLM13718.1"/>
    </source>
</evidence>
<keyword evidence="2" id="KW-1133">Transmembrane helix</keyword>
<sequence>MEIPLRLVARKDGSLFYGISLSFRLVMGGMLILLGAAIVLEEFRAGPIGWIAIFLLLLGVIYKEDWLFDVNTKTVSGLVGFYPMLKKTQLTFEEIGYIQLAAFSKGTVPGSKEEESSNRDAFESMRGKDSREGFKSSFDFARRKKLYIALLLITKNEEHYLLDMTPARRAIRLAQAGKALAALIGCSFLDNIAE</sequence>
<dbReference type="AlphaFoldDB" id="A0A3P3XJG6"/>
<proteinExistence type="predicted"/>
<keyword evidence="2" id="KW-0812">Transmembrane</keyword>
<gene>
    <name evidence="3" type="ORF">SPIROBIBN47_290177</name>
</gene>
<feature type="compositionally biased region" description="Basic and acidic residues" evidence="1">
    <location>
        <begin position="111"/>
        <end position="132"/>
    </location>
</feature>
<reference evidence="3" key="1">
    <citation type="submission" date="2017-02" db="EMBL/GenBank/DDBJ databases">
        <authorList>
            <person name="Regsiter A."/>
            <person name="William W."/>
        </authorList>
    </citation>
    <scope>NUCLEOTIDE SEQUENCE</scope>
    <source>
        <strain evidence="3">Bib</strain>
    </source>
</reference>
<feature type="transmembrane region" description="Helical" evidence="2">
    <location>
        <begin position="21"/>
        <end position="39"/>
    </location>
</feature>
<accession>A0A3P3XJG6</accession>
<evidence type="ECO:0000256" key="1">
    <source>
        <dbReference type="SAM" id="MobiDB-lite"/>
    </source>
</evidence>
<organism evidence="3">
    <name type="scientific">uncultured spirochete</name>
    <dbReference type="NCBI Taxonomy" id="156406"/>
    <lineage>
        <taxon>Bacteria</taxon>
        <taxon>Pseudomonadati</taxon>
        <taxon>Spirochaetota</taxon>
        <taxon>Spirochaetia</taxon>
        <taxon>Spirochaetales</taxon>
        <taxon>environmental samples</taxon>
    </lineage>
</organism>
<protein>
    <submittedName>
        <fullName evidence="3">Uncharacterized protein</fullName>
    </submittedName>
</protein>
<feature type="transmembrane region" description="Helical" evidence="2">
    <location>
        <begin position="45"/>
        <end position="62"/>
    </location>
</feature>
<feature type="region of interest" description="Disordered" evidence="1">
    <location>
        <begin position="108"/>
        <end position="132"/>
    </location>
</feature>
<keyword evidence="2" id="KW-0472">Membrane</keyword>